<proteinExistence type="predicted"/>
<keyword evidence="2" id="KW-1185">Reference proteome</keyword>
<dbReference type="Proteomes" id="UP000179807">
    <property type="component" value="Unassembled WGS sequence"/>
</dbReference>
<evidence type="ECO:0000313" key="1">
    <source>
        <dbReference type="EMBL" id="OHT11131.1"/>
    </source>
</evidence>
<dbReference type="GeneID" id="94826387"/>
<sequence length="338" mass="39149">MIGSFQNSPQESLQERINEVMLFEKETNAKIISILKIVEPILPQITKQDSPVATSIVCLHSLFQALRDFERKILNLNKPSLDSFADEIIKRQLKKEFQNLINNTPSVSELTKFLSHKNNASLASAIKADGNIAYWFHLPFIYAAKWERFWEYVLSIIPAEDPTRGVYQQCRNEFKAVDHDGIYKRLAEQYKKQLEMLKNYGKSSNLDFNQSMRLYACIKGNVISGSLQKIDYIPSFLFLFEDKIALMKIPTKNVMAQSTLNIWLVPSTMFARSQKIIDVLGTDFSFAFQPETSVEYENLWKTWDVLMSEKPRDYGIFQPIILNPEDPLPILDWVEINE</sequence>
<protein>
    <submittedName>
        <fullName evidence="1">Uncharacterized protein</fullName>
    </submittedName>
</protein>
<evidence type="ECO:0000313" key="2">
    <source>
        <dbReference type="Proteomes" id="UP000179807"/>
    </source>
</evidence>
<reference evidence="1" key="1">
    <citation type="submission" date="2016-10" db="EMBL/GenBank/DDBJ databases">
        <authorList>
            <person name="Benchimol M."/>
            <person name="Almeida L.G."/>
            <person name="Vasconcelos A.T."/>
            <person name="Perreira-Neves A."/>
            <person name="Rosa I.A."/>
            <person name="Tasca T."/>
            <person name="Bogo M.R."/>
            <person name="de Souza W."/>
        </authorList>
    </citation>
    <scope>NUCLEOTIDE SEQUENCE [LARGE SCALE GENOMIC DNA]</scope>
    <source>
        <strain evidence="1">K</strain>
    </source>
</reference>
<name>A0A1J4KIS6_9EUKA</name>
<comment type="caution">
    <text evidence="1">The sequence shown here is derived from an EMBL/GenBank/DDBJ whole genome shotgun (WGS) entry which is preliminary data.</text>
</comment>
<dbReference type="VEuPathDB" id="TrichDB:TRFO_04094"/>
<dbReference type="EMBL" id="MLAK01000594">
    <property type="protein sequence ID" value="OHT11131.1"/>
    <property type="molecule type" value="Genomic_DNA"/>
</dbReference>
<accession>A0A1J4KIS6</accession>
<dbReference type="RefSeq" id="XP_068364267.1">
    <property type="nucleotide sequence ID" value="XM_068491683.1"/>
</dbReference>
<gene>
    <name evidence="1" type="ORF">TRFO_04094</name>
</gene>
<dbReference type="AlphaFoldDB" id="A0A1J4KIS6"/>
<organism evidence="1 2">
    <name type="scientific">Tritrichomonas foetus</name>
    <dbReference type="NCBI Taxonomy" id="1144522"/>
    <lineage>
        <taxon>Eukaryota</taxon>
        <taxon>Metamonada</taxon>
        <taxon>Parabasalia</taxon>
        <taxon>Tritrichomonadida</taxon>
        <taxon>Tritrichomonadidae</taxon>
        <taxon>Tritrichomonas</taxon>
    </lineage>
</organism>